<proteinExistence type="predicted"/>
<accession>A0A2W6N906</accession>
<dbReference type="AlphaFoldDB" id="A0A2W6N906"/>
<dbReference type="Proteomes" id="UP000249204">
    <property type="component" value="Unassembled WGS sequence"/>
</dbReference>
<dbReference type="EMBL" id="QKWW01000120">
    <property type="protein sequence ID" value="PZT52201.1"/>
    <property type="molecule type" value="Genomic_DNA"/>
</dbReference>
<evidence type="ECO:0000313" key="2">
    <source>
        <dbReference type="Proteomes" id="UP000249204"/>
    </source>
</evidence>
<organism evidence="1 2">
    <name type="scientific">Paenibacillus silvae</name>
    <dbReference type="NCBI Taxonomy" id="1325358"/>
    <lineage>
        <taxon>Bacteria</taxon>
        <taxon>Bacillati</taxon>
        <taxon>Bacillota</taxon>
        <taxon>Bacilli</taxon>
        <taxon>Bacillales</taxon>
        <taxon>Paenibacillaceae</taxon>
        <taxon>Paenibacillus</taxon>
    </lineage>
</organism>
<gene>
    <name evidence="1" type="ORF">DN757_28585</name>
</gene>
<reference evidence="1 2" key="1">
    <citation type="submission" date="2018-06" db="EMBL/GenBank/DDBJ databases">
        <title>Isolation of heavy metals resistant Paenibacillus silvae NC2 from Gold-Copper mine in ZiJin, China.</title>
        <authorList>
            <person name="Xu J."/>
            <person name="Mazhar H.S."/>
            <person name="Rensing C."/>
        </authorList>
    </citation>
    <scope>NUCLEOTIDE SEQUENCE [LARGE SCALE GENOMIC DNA]</scope>
    <source>
        <strain evidence="1 2">NC2</strain>
    </source>
</reference>
<evidence type="ECO:0000313" key="1">
    <source>
        <dbReference type="EMBL" id="PZT52201.1"/>
    </source>
</evidence>
<protein>
    <submittedName>
        <fullName evidence="1">Uncharacterized protein</fullName>
    </submittedName>
</protein>
<sequence length="79" mass="9583">MWFKKKCDHHWHEVVTRTEKEYENTGVTIDTYDECYTYLYCPICDKSNKIRSSEAVLVLKKQEIKMNYNNGSEFDNKYE</sequence>
<comment type="caution">
    <text evidence="1">The sequence shown here is derived from an EMBL/GenBank/DDBJ whole genome shotgun (WGS) entry which is preliminary data.</text>
</comment>
<name>A0A2W6N906_9BACL</name>